<gene>
    <name evidence="1" type="ORF">MTR67_018205</name>
</gene>
<evidence type="ECO:0008006" key="3">
    <source>
        <dbReference type="Google" id="ProtNLM"/>
    </source>
</evidence>
<name>A0AAF0TSV3_SOLVR</name>
<dbReference type="Proteomes" id="UP001234989">
    <property type="component" value="Chromosome 4"/>
</dbReference>
<dbReference type="EMBL" id="CP133615">
    <property type="protein sequence ID" value="WMV24820.1"/>
    <property type="molecule type" value="Genomic_DNA"/>
</dbReference>
<sequence>MNPPEFHGFKVEKYPQEFIDEVYKVLMIMGVTPLEKAELTAYQLKGVTQVWYNQWKEGRPEDVGPLYWEKFKPAFLDRFFFQEVTLNHYLHYFPPL</sequence>
<dbReference type="AlphaFoldDB" id="A0AAF0TSV3"/>
<evidence type="ECO:0000313" key="1">
    <source>
        <dbReference type="EMBL" id="WMV24820.1"/>
    </source>
</evidence>
<protein>
    <recommendedName>
        <fullName evidence="3">Gag-pol polyprotein</fullName>
    </recommendedName>
</protein>
<keyword evidence="2" id="KW-1185">Reference proteome</keyword>
<evidence type="ECO:0000313" key="2">
    <source>
        <dbReference type="Proteomes" id="UP001234989"/>
    </source>
</evidence>
<organism evidence="1 2">
    <name type="scientific">Solanum verrucosum</name>
    <dbReference type="NCBI Taxonomy" id="315347"/>
    <lineage>
        <taxon>Eukaryota</taxon>
        <taxon>Viridiplantae</taxon>
        <taxon>Streptophyta</taxon>
        <taxon>Embryophyta</taxon>
        <taxon>Tracheophyta</taxon>
        <taxon>Spermatophyta</taxon>
        <taxon>Magnoliopsida</taxon>
        <taxon>eudicotyledons</taxon>
        <taxon>Gunneridae</taxon>
        <taxon>Pentapetalae</taxon>
        <taxon>asterids</taxon>
        <taxon>lamiids</taxon>
        <taxon>Solanales</taxon>
        <taxon>Solanaceae</taxon>
        <taxon>Solanoideae</taxon>
        <taxon>Solaneae</taxon>
        <taxon>Solanum</taxon>
    </lineage>
</organism>
<reference evidence="1" key="1">
    <citation type="submission" date="2023-08" db="EMBL/GenBank/DDBJ databases">
        <title>A de novo genome assembly of Solanum verrucosum Schlechtendal, a Mexican diploid species geographically isolated from the other diploid A-genome species in potato relatives.</title>
        <authorList>
            <person name="Hosaka K."/>
        </authorList>
    </citation>
    <scope>NUCLEOTIDE SEQUENCE</scope>
    <source>
        <tissue evidence="1">Young leaves</tissue>
    </source>
</reference>
<accession>A0AAF0TSV3</accession>
<proteinExistence type="predicted"/>